<feature type="domain" description="Ig-like" evidence="8">
    <location>
        <begin position="1374"/>
        <end position="1461"/>
    </location>
</feature>
<feature type="domain" description="Ig-like" evidence="8">
    <location>
        <begin position="133"/>
        <end position="222"/>
    </location>
</feature>
<reference evidence="9" key="1">
    <citation type="submission" date="2012-04" db="EMBL/GenBank/DDBJ databases">
        <title>The Genome Sequence of Loa loa.</title>
        <authorList>
            <consortium name="The Broad Institute Genome Sequencing Platform"/>
            <consortium name="Broad Institute Genome Sequencing Center for Infectious Disease"/>
            <person name="Nutman T.B."/>
            <person name="Fink D.L."/>
            <person name="Russ C."/>
            <person name="Young S."/>
            <person name="Zeng Q."/>
            <person name="Gargeya S."/>
            <person name="Alvarado L."/>
            <person name="Berlin A."/>
            <person name="Chapman S.B."/>
            <person name="Chen Z."/>
            <person name="Freedman E."/>
            <person name="Gellesch M."/>
            <person name="Goldberg J."/>
            <person name="Griggs A."/>
            <person name="Gujja S."/>
            <person name="Heilman E.R."/>
            <person name="Heiman D."/>
            <person name="Howarth C."/>
            <person name="Mehta T."/>
            <person name="Neiman D."/>
            <person name="Pearson M."/>
            <person name="Roberts A."/>
            <person name="Saif S."/>
            <person name="Shea T."/>
            <person name="Shenoy N."/>
            <person name="Sisk P."/>
            <person name="Stolte C."/>
            <person name="Sykes S."/>
            <person name="White J."/>
            <person name="Yandava C."/>
            <person name="Haas B."/>
            <person name="Henn M.R."/>
            <person name="Nusbaum C."/>
            <person name="Birren B."/>
        </authorList>
    </citation>
    <scope>NUCLEOTIDE SEQUENCE [LARGE SCALE GENOMIC DNA]</scope>
</reference>
<dbReference type="SMART" id="SM00179">
    <property type="entry name" value="EGF_CA"/>
    <property type="match status" value="5"/>
</dbReference>
<feature type="domain" description="Ig-like" evidence="8">
    <location>
        <begin position="1103"/>
        <end position="1186"/>
    </location>
</feature>
<feature type="domain" description="Ig-like" evidence="8">
    <location>
        <begin position="1466"/>
        <end position="1552"/>
    </location>
</feature>
<dbReference type="InterPro" id="IPR036179">
    <property type="entry name" value="Ig-like_dom_sf"/>
</dbReference>
<dbReference type="SUPFAM" id="SSF48726">
    <property type="entry name" value="Immunoglobulin"/>
    <property type="match status" value="21"/>
</dbReference>
<feature type="domain" description="Ig-like" evidence="8">
    <location>
        <begin position="398"/>
        <end position="482"/>
    </location>
</feature>
<evidence type="ECO:0000256" key="1">
    <source>
        <dbReference type="ARBA" id="ARBA00022536"/>
    </source>
</evidence>
<dbReference type="InterPro" id="IPR013783">
    <property type="entry name" value="Ig-like_fold"/>
</dbReference>
<sequence>MNDHQQLHIESAADQDAGRYSCVAENKPGRAEKDLIVAVLKPPQMDGQYRVVELAENETITLTCPIDDPSVEIQWTKNGIPITTSNNLQLSTSGLKLHILHGQLYDAGRYVCRAWNDAGEAIAYINVVVLVPPKITGSAFRTIESVLNQTVNIECKKTGIPTPNIVWSFNGRTIFPSEKIQILDNGTLLVLQEVQVNQEGRYSCTATNKVGKAEADTFLQVTAPPRISTFVDELKVIQGQGQTIRCEVSGTPVPKVEWLKNGQRFNATTAQSSSNLHYIHLREAQVSDAGRYTCIARNRAGEHRMTTQLYVLVPPTILEGERVVQVKENATLTLECVATGNPKPMIVWKRDGRPLVTRDSRFVIESSKASDAGRYTCEARNEAGTVSTDFEVDVFIKPRFRDLKAEVRVRNGDRARLECKVDGHPEPIITWMRGGRPIEDMKNIILSPRGETMMILKSRRADSGSYSCVAKNFAGEAEASFTVIVLIAPHIEEQIDQNLRVVQGTRVIMHCPVKGNPKPKQYDKGRYTCIAENEAGILNTNYELEIIGPPKFHHRGEAVYEVILGKTVTMDCDVEADPKPEIHWFRGDSPLYLRENIHISPDGQQLTIRGVELSDGGKYTCKTENEAGAADIDLTLKVLVPPSIDTSNIIGNPLAVMGKSIYLECPVSGIPHPSVKWYKDDVPISIDDDRFVVEQNNQTFGIKEVKVSDQGQFRCVVENKGGRVEQNFNLEVLVPPQLETVQPQKYTKQEKDSLTLFCPVKNDGDSATQTEILWYKDGRPIDGLTLPNIKITSDGQRLHVARMSVSDAGNYSCVALNRAGESSLDFYVEILSAPQLDYSRNEQQPHVVAGRPITLWCMVSGYPLPTIRWIKDGYLVPINENSGIRMIDNGQGLEILEAKREHAGVWTCEASNAAALPTVFIHPEDNVRPVDSVITIQCQATGNPEPSLSWSKDGQPLITSAEGARISIKGTRLDIPRLKQSHVGEYTCTAVNEVGTSSATVHIDVLVPPRINRDNIEMSPRLPTSQTLTLICDASGKPLPQIFWYVNDTMIKETTSNVIIGEGGRYLQVKDVTLNDNGAYKCVASNIAGKDVLLYTVAIVQAPKILNGGNYQVIEGEEARISCYADGEPPPVVTWQRNGIRIETGMRYITEDKMLRITDARSSDSGLYVCLATNEAGTAQQAFTLEVFVVPRIITISPNESLVPVDSPFSLKCGVRGFPPPDITWSLNEQIIGKDKAEYSIAEDGTLFVAKAPKQARLTFKCIAKNNAGSDSKEYVIKVISPPVLREEGIKIINATEGDPSLLICEIEGEISEIYWYKDNEPLVLKPNLELSPDRTQLRIHHSKLHDEGMYSCVAINPAGNATQIQQLYVGVPPRITEKPRRITVKSGQQAELWCEAVGIPKPHITWLKDDKALSQTALDDYTDVLKSTAFFPNVSSQDGGVYTCKAENWAGTSYKDVDLVVLIPPEIHPERLNMTANVGETIILTCNTTGVPEPAVSWVKMPNIDIIGNEKKYQIYGTALHIRNLKPEDDGFYHCVAKSNAGQAIGSRRLIVHDARKDYKVIWVECDEFGQPIKTTFVPARGDVPEGDNNLLPWKQDLQDLPQNGTDGILIRCLPESRGPRRAALTLPRFIRSPRTQKVRQGAVAHLHCSAIGQPKPHIIWIRNGALLAGISQSSDSYSILRVKVESNEDLGDYTCLAQNAVGFVTSIATLLLDQIAEKAQKRSVAILNCVFYNAVPKKSVVWKFSNTILSSSVETVNFLHNGSLVVYDVTESNLTDLLGYQCYATNRKQAIEISFLEIQDAAPRVQVSPKQVFVNLNESVILSCKLMSNPLTTMVQWTRNDVKLANNSLHITKLLPSDRAIFKCVASNRYGKSYDDVKVIVRTGLAGVINKVKGVVDGRRLRRETVLVSVKPEMEANVVSLNVNGIFNDQGVTAETVLGYMVVASPQLAFNPNQENSLASVEFHRVIDYRFESGETMRVYQKGLGLDGEYAKFEIIFNGRVPHFDCETYSWVDQAKEEMVEQEPGMIRGNGFAILRIGNQANIPFYWNESIVYDASKGMDIGLGRSVTFKFVFWKAIHDDAKLSAMVRTESIRGTCPVGYQIKDGSCADIDECESVREICHEQAHCVNTVGDYICERICPPGFKAGPKGDCEDIDECTLGIHNCTGGVPCKNMPGSFLCETSLCAKGYVRDSIGHCKDVDECAELLCGSLKCLNHLGSYSCICPTGFPADNNSHCEGSGGTLTKLKSIRFDENWSTCPPGYYRIGGTCQDINECIFNLPCKYKCENVEGSYKCLCPEGYTVEQNNCTDINECMYDPCSKDELCFNQLGSYECLTTPCPNDYHLEKQKCIPNCHNCSKSPIVIYMISIPKTTPPITSLLRLTAYDHRSRMLHRTRFIIKSMSRFAKQIPFIFKTKNGQATLQNAESPLRAGTYKLVVRSISKLAYRADELLNDFIVFIAVSEYDF</sequence>
<evidence type="ECO:0000259" key="8">
    <source>
        <dbReference type="PROSITE" id="PS50835"/>
    </source>
</evidence>
<dbReference type="CDD" id="cd00054">
    <property type="entry name" value="EGF_CA"/>
    <property type="match status" value="5"/>
</dbReference>
<dbReference type="SMART" id="SM00181">
    <property type="entry name" value="EGF"/>
    <property type="match status" value="5"/>
</dbReference>
<dbReference type="GO" id="GO:0005509">
    <property type="term" value="F:calcium ion binding"/>
    <property type="evidence" value="ECO:0007669"/>
    <property type="project" value="InterPro"/>
</dbReference>
<name>A0A1I7VNI2_LOALO</name>
<dbReference type="eggNOG" id="KOG4475">
    <property type="taxonomic scope" value="Eukaryota"/>
</dbReference>
<dbReference type="GO" id="GO:0005886">
    <property type="term" value="C:plasma membrane"/>
    <property type="evidence" value="ECO:0007669"/>
    <property type="project" value="TreeGrafter"/>
</dbReference>
<feature type="domain" description="Ig-like" evidence="8">
    <location>
        <begin position="1009"/>
        <end position="1100"/>
    </location>
</feature>
<evidence type="ECO:0000256" key="3">
    <source>
        <dbReference type="ARBA" id="ARBA00022737"/>
    </source>
</evidence>
<dbReference type="InterPro" id="IPR009030">
    <property type="entry name" value="Growth_fac_rcpt_cys_sf"/>
</dbReference>
<evidence type="ECO:0000256" key="4">
    <source>
        <dbReference type="ARBA" id="ARBA00023157"/>
    </source>
</evidence>
<dbReference type="GO" id="GO:0007156">
    <property type="term" value="P:homophilic cell adhesion via plasma membrane adhesion molecules"/>
    <property type="evidence" value="ECO:0007669"/>
    <property type="project" value="TreeGrafter"/>
</dbReference>
<proteinExistence type="predicted"/>
<dbReference type="InterPro" id="IPR050958">
    <property type="entry name" value="Cell_Adh-Cytoskel_Orgn"/>
</dbReference>
<feature type="domain" description="Ig-like" evidence="8">
    <location>
        <begin position="550"/>
        <end position="637"/>
    </location>
</feature>
<feature type="domain" description="Ig-like" evidence="8">
    <location>
        <begin position="1629"/>
        <end position="1713"/>
    </location>
</feature>
<dbReference type="InterPro" id="IPR007110">
    <property type="entry name" value="Ig-like_dom"/>
</dbReference>
<dbReference type="InterPro" id="IPR001881">
    <property type="entry name" value="EGF-like_Ca-bd_dom"/>
</dbReference>
<dbReference type="Gene3D" id="2.40.155.10">
    <property type="entry name" value="Green fluorescent protein"/>
    <property type="match status" value="1"/>
</dbReference>
<dbReference type="Gene3D" id="2.10.25.10">
    <property type="entry name" value="Laminin"/>
    <property type="match status" value="5"/>
</dbReference>
<feature type="domain" description="Ig-like" evidence="8">
    <location>
        <begin position="1725"/>
        <end position="1796"/>
    </location>
</feature>
<dbReference type="InterPro" id="IPR003599">
    <property type="entry name" value="Ig_sub"/>
</dbReference>
<dbReference type="PROSITE" id="PS00010">
    <property type="entry name" value="ASX_HYDROXYL"/>
    <property type="match status" value="2"/>
</dbReference>
<dbReference type="PANTHER" id="PTHR45080:SF8">
    <property type="entry name" value="IG-LIKE DOMAIN-CONTAINING PROTEIN"/>
    <property type="match status" value="1"/>
</dbReference>
<feature type="domain" description="Ig-like" evidence="8">
    <location>
        <begin position="1282"/>
        <end position="1371"/>
    </location>
</feature>
<dbReference type="CDD" id="cd00096">
    <property type="entry name" value="Ig"/>
    <property type="match status" value="3"/>
</dbReference>
<dbReference type="FunFam" id="2.10.25.10:FF:000038">
    <property type="entry name" value="Fibrillin 2"/>
    <property type="match status" value="2"/>
</dbReference>
<feature type="domain" description="EGF-like" evidence="7">
    <location>
        <begin position="2200"/>
        <end position="2238"/>
    </location>
</feature>
<feature type="domain" description="Ig-like" evidence="8">
    <location>
        <begin position="834"/>
        <end position="912"/>
    </location>
</feature>
<dbReference type="Pfam" id="PF13927">
    <property type="entry name" value="Ig_3"/>
    <property type="match status" value="6"/>
</dbReference>
<feature type="domain" description="Ig-like" evidence="8">
    <location>
        <begin position="642"/>
        <end position="731"/>
    </location>
</feature>
<reference evidence="10" key="2">
    <citation type="submission" date="2016-11" db="UniProtKB">
        <authorList>
            <consortium name="WormBaseParasite"/>
        </authorList>
    </citation>
    <scope>IDENTIFICATION</scope>
</reference>
<feature type="domain" description="EGF-like" evidence="7">
    <location>
        <begin position="2272"/>
        <end position="2309"/>
    </location>
</feature>
<feature type="domain" description="Ig-like" evidence="8">
    <location>
        <begin position="917"/>
        <end position="1002"/>
    </location>
</feature>
<feature type="domain" description="Ig-like" evidence="8">
    <location>
        <begin position="315"/>
        <end position="393"/>
    </location>
</feature>
<feature type="disulfide bond" evidence="6">
    <location>
        <begin position="2204"/>
        <end position="2214"/>
    </location>
</feature>
<keyword evidence="3" id="KW-0677">Repeat</keyword>
<dbReference type="PROSITE" id="PS01186">
    <property type="entry name" value="EGF_2"/>
    <property type="match status" value="2"/>
</dbReference>
<dbReference type="SMART" id="SM00409">
    <property type="entry name" value="IG"/>
    <property type="match status" value="19"/>
</dbReference>
<evidence type="ECO:0000259" key="7">
    <source>
        <dbReference type="PROSITE" id="PS50026"/>
    </source>
</evidence>
<keyword evidence="5" id="KW-0393">Immunoglobulin domain</keyword>
<comment type="caution">
    <text evidence="6">Lacks conserved residue(s) required for the propagation of feature annotation.</text>
</comment>
<keyword evidence="1 6" id="KW-0245">EGF-like domain</keyword>
<dbReference type="InterPro" id="IPR003598">
    <property type="entry name" value="Ig_sub2"/>
</dbReference>
<evidence type="ECO:0000256" key="2">
    <source>
        <dbReference type="ARBA" id="ARBA00022729"/>
    </source>
</evidence>
<feature type="domain" description="Ig-like" evidence="8">
    <location>
        <begin position="1805"/>
        <end position="1882"/>
    </location>
</feature>
<dbReference type="PANTHER" id="PTHR45080">
    <property type="entry name" value="CONTACTIN 5"/>
    <property type="match status" value="1"/>
</dbReference>
<dbReference type="Pfam" id="PF12662">
    <property type="entry name" value="cEGF"/>
    <property type="match status" value="1"/>
</dbReference>
<accession>A0A1I7VNI2</accession>
<feature type="domain" description="Ig-like" evidence="8">
    <location>
        <begin position="1191"/>
        <end position="1278"/>
    </location>
</feature>
<feature type="domain" description="Ig-like" evidence="8">
    <location>
        <begin position="43"/>
        <end position="128"/>
    </location>
</feature>
<dbReference type="SUPFAM" id="SSF57184">
    <property type="entry name" value="Growth factor receptor domain"/>
    <property type="match status" value="2"/>
</dbReference>
<dbReference type="FunFam" id="2.60.40.10:FF:000503">
    <property type="entry name" value="Hemicentin 1"/>
    <property type="match status" value="5"/>
</dbReference>
<dbReference type="InterPro" id="IPR018097">
    <property type="entry name" value="EGF_Ca-bd_CS"/>
</dbReference>
<evidence type="ECO:0000313" key="10">
    <source>
        <dbReference type="WBParaSite" id="EN70_4516"/>
    </source>
</evidence>
<organism evidence="9 10">
    <name type="scientific">Loa loa</name>
    <name type="common">Eye worm</name>
    <name type="synonym">Filaria loa</name>
    <dbReference type="NCBI Taxonomy" id="7209"/>
    <lineage>
        <taxon>Eukaryota</taxon>
        <taxon>Metazoa</taxon>
        <taxon>Ecdysozoa</taxon>
        <taxon>Nematoda</taxon>
        <taxon>Chromadorea</taxon>
        <taxon>Rhabditida</taxon>
        <taxon>Spirurina</taxon>
        <taxon>Spiruromorpha</taxon>
        <taxon>Filarioidea</taxon>
        <taxon>Onchocercidae</taxon>
        <taxon>Loa</taxon>
    </lineage>
</organism>
<dbReference type="Pfam" id="PF07679">
    <property type="entry name" value="I-set"/>
    <property type="match status" value="12"/>
</dbReference>
<dbReference type="Gene3D" id="2.60.40.10">
    <property type="entry name" value="Immunoglobulins"/>
    <property type="match status" value="20"/>
</dbReference>
<dbReference type="PROSITE" id="PS50835">
    <property type="entry name" value="IG_LIKE"/>
    <property type="match status" value="19"/>
</dbReference>
<dbReference type="InterPro" id="IPR026823">
    <property type="entry name" value="cEGF"/>
</dbReference>
<dbReference type="STRING" id="7209.A0A1I7VNI2"/>
<dbReference type="Proteomes" id="UP000095285">
    <property type="component" value="Unassembled WGS sequence"/>
</dbReference>
<dbReference type="FunFam" id="2.60.40.10:FF:000130">
    <property type="entry name" value="Hemicentin 1"/>
    <property type="match status" value="1"/>
</dbReference>
<dbReference type="WBParaSite" id="EN70_4516">
    <property type="protein sequence ID" value="EN70_4516"/>
    <property type="gene ID" value="EN70_4516"/>
</dbReference>
<evidence type="ECO:0000256" key="5">
    <source>
        <dbReference type="ARBA" id="ARBA00023319"/>
    </source>
</evidence>
<keyword evidence="2" id="KW-0732">Signal</keyword>
<keyword evidence="9" id="KW-1185">Reference proteome</keyword>
<dbReference type="Pfam" id="PF07645">
    <property type="entry name" value="EGF_CA"/>
    <property type="match status" value="3"/>
</dbReference>
<dbReference type="PROSITE" id="PS50026">
    <property type="entry name" value="EGF_3"/>
    <property type="match status" value="2"/>
</dbReference>
<feature type="domain" description="Ig-like" evidence="8">
    <location>
        <begin position="736"/>
        <end position="825"/>
    </location>
</feature>
<protein>
    <submittedName>
        <fullName evidence="10">Immunoglobulin I-set domain-containing protein</fullName>
    </submittedName>
</protein>
<dbReference type="InterPro" id="IPR000152">
    <property type="entry name" value="EGF-type_Asp/Asn_hydroxyl_site"/>
</dbReference>
<feature type="disulfide bond" evidence="6">
    <location>
        <begin position="2276"/>
        <end position="2286"/>
    </location>
</feature>
<feature type="domain" description="Ig-like" evidence="8">
    <location>
        <begin position="225"/>
        <end position="306"/>
    </location>
</feature>
<dbReference type="SMART" id="SM00408">
    <property type="entry name" value="IGc2"/>
    <property type="match status" value="20"/>
</dbReference>
<dbReference type="InterPro" id="IPR013098">
    <property type="entry name" value="Ig_I-set"/>
</dbReference>
<evidence type="ECO:0000313" key="9">
    <source>
        <dbReference type="Proteomes" id="UP000095285"/>
    </source>
</evidence>
<keyword evidence="4 6" id="KW-1015">Disulfide bond</keyword>
<dbReference type="InterPro" id="IPR009017">
    <property type="entry name" value="GFP"/>
</dbReference>
<dbReference type="FunFam" id="2.60.40.10:FF:000032">
    <property type="entry name" value="palladin isoform X1"/>
    <property type="match status" value="6"/>
</dbReference>
<evidence type="ECO:0000256" key="6">
    <source>
        <dbReference type="PROSITE-ProRule" id="PRU00076"/>
    </source>
</evidence>
<dbReference type="InterPro" id="IPR000742">
    <property type="entry name" value="EGF"/>
</dbReference>
<dbReference type="PROSITE" id="PS01187">
    <property type="entry name" value="EGF_CA"/>
    <property type="match status" value="3"/>
</dbReference>
<dbReference type="InterPro" id="IPR049883">
    <property type="entry name" value="NOTCH1_EGF-like"/>
</dbReference>